<proteinExistence type="predicted"/>
<reference evidence="1" key="1">
    <citation type="submission" date="2018-09" db="EMBL/GenBank/DDBJ databases">
        <title>Genome sequencing and analysis.</title>
        <authorList>
            <person name="Huang Y.-T."/>
        </authorList>
    </citation>
    <scope>NUCLEOTIDE SEQUENCE</scope>
    <source>
        <strain evidence="1">HIDE</strain>
    </source>
</reference>
<evidence type="ECO:0000313" key="1">
    <source>
        <dbReference type="EMBL" id="QQO84028.1"/>
    </source>
</evidence>
<dbReference type="EMBL" id="CP032664">
    <property type="protein sequence ID" value="QQO84028.1"/>
    <property type="molecule type" value="Genomic_DNA"/>
</dbReference>
<protein>
    <submittedName>
        <fullName evidence="1">Uncharacterized protein</fullName>
    </submittedName>
</protein>
<gene>
    <name evidence="1" type="ORF">D7032_12650</name>
</gene>
<dbReference type="AlphaFoldDB" id="A0A7T8ECS8"/>
<dbReference type="RefSeq" id="WP_107111758.1">
    <property type="nucleotide sequence ID" value="NZ_AP024614.1"/>
</dbReference>
<sequence length="130" mass="14926">MEVKLGIGLGDIRFGLDQIYLTKQLGEPSKIDTDNDGFPLLQYNKLMCTFWIDEADRLHWIQCSNPALSIQGINIIGLDVDEAISKLKIIFGTKYEFEDYGSMESYYFQEHEFEVQTEYGVVTTVCFGNF</sequence>
<organism evidence="1">
    <name type="scientific">Shewanella algae</name>
    <dbReference type="NCBI Taxonomy" id="38313"/>
    <lineage>
        <taxon>Bacteria</taxon>
        <taxon>Pseudomonadati</taxon>
        <taxon>Pseudomonadota</taxon>
        <taxon>Gammaproteobacteria</taxon>
        <taxon>Alteromonadales</taxon>
        <taxon>Shewanellaceae</taxon>
        <taxon>Shewanella</taxon>
    </lineage>
</organism>
<name>A0A7T8ECS8_9GAMM</name>
<accession>A0A7T8ECS8</accession>